<dbReference type="Proteomes" id="UP000032160">
    <property type="component" value="Chromosome I"/>
</dbReference>
<gene>
    <name evidence="1" type="ORF">BN1012_Phect1508</name>
</gene>
<protein>
    <submittedName>
        <fullName evidence="1">Uncharacterized protein</fullName>
    </submittedName>
</protein>
<organism evidence="1 2">
    <name type="scientific">Candidatus Phaeomarinibacter ectocarpi</name>
    <dbReference type="NCBI Taxonomy" id="1458461"/>
    <lineage>
        <taxon>Bacteria</taxon>
        <taxon>Pseudomonadati</taxon>
        <taxon>Pseudomonadota</taxon>
        <taxon>Alphaproteobacteria</taxon>
        <taxon>Hyphomicrobiales</taxon>
        <taxon>Parvibaculaceae</taxon>
        <taxon>Candidatus Phaeomarinibacter</taxon>
    </lineage>
</organism>
<proteinExistence type="predicted"/>
<keyword evidence="2" id="KW-1185">Reference proteome</keyword>
<sequence>MMGKGRVSAARMCGAAGHERLWMYLSAYIAFLDYRSRRIHMLFATGPPKGAAILPALPSIPKDSSTEWIR</sequence>
<name>X5MD05_9HYPH</name>
<dbReference type="HOGENOM" id="CLU_2750282_0_0_5"/>
<dbReference type="STRING" id="1458461.BN1012_Phect1508"/>
<dbReference type="KEGG" id="pect:BN1012_Phect1508"/>
<evidence type="ECO:0000313" key="2">
    <source>
        <dbReference type="Proteomes" id="UP000032160"/>
    </source>
</evidence>
<accession>X5MD05</accession>
<dbReference type="EMBL" id="HG966617">
    <property type="protein sequence ID" value="CDO59722.1"/>
    <property type="molecule type" value="Genomic_DNA"/>
</dbReference>
<dbReference type="AlphaFoldDB" id="X5MD05"/>
<reference evidence="1 2" key="1">
    <citation type="journal article" date="2014" name="Front. Genet.">
        <title>Genome and metabolic network of "Candidatus Phaeomarinobacter ectocarpi" Ec32, a new candidate genus of Alphaproteobacteria frequently associated with brown algae.</title>
        <authorList>
            <person name="Dittami S.M."/>
            <person name="Barbeyron T."/>
            <person name="Boyen C."/>
            <person name="Cambefort J."/>
            <person name="Collet G."/>
            <person name="Delage L."/>
            <person name="Gobet A."/>
            <person name="Groisillier A."/>
            <person name="Leblanc C."/>
            <person name="Michel G."/>
            <person name="Scornet D."/>
            <person name="Siegel A."/>
            <person name="Tapia J.E."/>
            <person name="Tonon T."/>
        </authorList>
    </citation>
    <scope>NUCLEOTIDE SEQUENCE [LARGE SCALE GENOMIC DNA]</scope>
    <source>
        <strain evidence="1 2">Ec32</strain>
    </source>
</reference>
<evidence type="ECO:0000313" key="1">
    <source>
        <dbReference type="EMBL" id="CDO59722.1"/>
    </source>
</evidence>